<comment type="caution">
    <text evidence="1">The sequence shown here is derived from an EMBL/GenBank/DDBJ whole genome shotgun (WGS) entry which is preliminary data.</text>
</comment>
<evidence type="ECO:0000313" key="1">
    <source>
        <dbReference type="EMBL" id="CAE8729008.1"/>
    </source>
</evidence>
<protein>
    <submittedName>
        <fullName evidence="1">Uncharacterized protein</fullName>
    </submittedName>
</protein>
<dbReference type="EMBL" id="CAJNNW010035640">
    <property type="protein sequence ID" value="CAE8729008.1"/>
    <property type="molecule type" value="Genomic_DNA"/>
</dbReference>
<reference evidence="1" key="1">
    <citation type="submission" date="2021-02" db="EMBL/GenBank/DDBJ databases">
        <authorList>
            <person name="Dougan E. K."/>
            <person name="Rhodes N."/>
            <person name="Thang M."/>
            <person name="Chan C."/>
        </authorList>
    </citation>
    <scope>NUCLEOTIDE SEQUENCE</scope>
</reference>
<dbReference type="AlphaFoldDB" id="A0A813LHS2"/>
<sequence length="156" mass="17354">MPVSAPLLATQAAFDVRRSSQTMPLLLQRGCLLMRRCLPGPQNSALPPPQGWRRLQVVWQERFGEPLLVGLGDHMQLGLFSIRWGPDWNRPSSFSFIHEDCPQLELCSQLLPSELAQPEPSWQWDAAGDRAPRELLLGQRSCAGSAQQSAGARPQC</sequence>
<name>A0A813LHS2_POLGL</name>
<dbReference type="Proteomes" id="UP000626109">
    <property type="component" value="Unassembled WGS sequence"/>
</dbReference>
<proteinExistence type="predicted"/>
<organism evidence="1 2">
    <name type="scientific">Polarella glacialis</name>
    <name type="common">Dinoflagellate</name>
    <dbReference type="NCBI Taxonomy" id="89957"/>
    <lineage>
        <taxon>Eukaryota</taxon>
        <taxon>Sar</taxon>
        <taxon>Alveolata</taxon>
        <taxon>Dinophyceae</taxon>
        <taxon>Suessiales</taxon>
        <taxon>Suessiaceae</taxon>
        <taxon>Polarella</taxon>
    </lineage>
</organism>
<gene>
    <name evidence="1" type="ORF">PGLA2088_LOCUS45293</name>
</gene>
<accession>A0A813LHS2</accession>
<evidence type="ECO:0000313" key="2">
    <source>
        <dbReference type="Proteomes" id="UP000626109"/>
    </source>
</evidence>